<comment type="caution">
    <text evidence="2">The sequence shown here is derived from an EMBL/GenBank/DDBJ whole genome shotgun (WGS) entry which is preliminary data.</text>
</comment>
<dbReference type="Gene3D" id="2.60.120.1360">
    <property type="match status" value="1"/>
</dbReference>
<evidence type="ECO:0000259" key="1">
    <source>
        <dbReference type="Pfam" id="PF13472"/>
    </source>
</evidence>
<dbReference type="SUPFAM" id="SSF52266">
    <property type="entry name" value="SGNH hydrolase"/>
    <property type="match status" value="1"/>
</dbReference>
<dbReference type="Pfam" id="PF13472">
    <property type="entry name" value="Lipase_GDSL_2"/>
    <property type="match status" value="1"/>
</dbReference>
<evidence type="ECO:0000313" key="3">
    <source>
        <dbReference type="Proteomes" id="UP001241110"/>
    </source>
</evidence>
<gene>
    <name evidence="2" type="ORF">QNI16_16520</name>
</gene>
<protein>
    <submittedName>
        <fullName evidence="2">GDSL-type esterase/lipase family protein</fullName>
    </submittedName>
</protein>
<proteinExistence type="predicted"/>
<dbReference type="InterPro" id="IPR013830">
    <property type="entry name" value="SGNH_hydro"/>
</dbReference>
<dbReference type="InterPro" id="IPR036514">
    <property type="entry name" value="SGNH_hydro_sf"/>
</dbReference>
<dbReference type="Proteomes" id="UP001241110">
    <property type="component" value="Unassembled WGS sequence"/>
</dbReference>
<dbReference type="RefSeq" id="WP_313980803.1">
    <property type="nucleotide sequence ID" value="NZ_JASJOS010000007.1"/>
</dbReference>
<evidence type="ECO:0000313" key="2">
    <source>
        <dbReference type="EMBL" id="MDJ1482109.1"/>
    </source>
</evidence>
<accession>A0AAE3QSL0</accession>
<dbReference type="Gene3D" id="3.40.50.1110">
    <property type="entry name" value="SGNH hydrolase"/>
    <property type="match status" value="1"/>
</dbReference>
<organism evidence="2 3">
    <name type="scientific">Xanthocytophaga flava</name>
    <dbReference type="NCBI Taxonomy" id="3048013"/>
    <lineage>
        <taxon>Bacteria</taxon>
        <taxon>Pseudomonadati</taxon>
        <taxon>Bacteroidota</taxon>
        <taxon>Cytophagia</taxon>
        <taxon>Cytophagales</taxon>
        <taxon>Rhodocytophagaceae</taxon>
        <taxon>Xanthocytophaga</taxon>
    </lineage>
</organism>
<dbReference type="GO" id="GO:0016788">
    <property type="term" value="F:hydrolase activity, acting on ester bonds"/>
    <property type="evidence" value="ECO:0007669"/>
    <property type="project" value="UniProtKB-ARBA"/>
</dbReference>
<dbReference type="AlphaFoldDB" id="A0AAE3QSL0"/>
<sequence>MIKPLRPLLLLIYIAVFLAIVLTLLPPEIRIYDALTFRSFSLKSLIEKPKDTYVDISAITSQLPTADSLVTQEPATEKIDTQKTVLDTVKALNLPVESQYRLQFPEEDTTVMNNFFSALREASGNQLIRVLHYGDSQIEGDRISSYLRSRLQQRFGGCGVGLVPLLDVVGSRMSIAQYSDPEWQKLFVYSNGYKKADADSYGVMGAVFRYSSANRSAKNEYFAMKIDTIRDTSQHAIYVPRKDPGVLVSYAELKRGYPKDKQAQVLKLLYRNPQAPFQVTVQEGFDSTQHARLDTSSQFHIYSHRLKKDFDKLTLTFRGTPSPDLYAACLDCEKGVAVDNIPFRGSSGVDFTRMNKSLLGAQIKALNVRMIILQFGVNIVPYVQKDYSWYEQSLYRQLKLFKELAPNASILVIGVSDMSRRAGESYASYPNIEKIRDAQRKAAFKAGCAFWDTYVAMGGQNSMPSWVFAKPALAKHDFIHFTPKGAMIISEMLYKALIREYELYRASVSTVVQ</sequence>
<feature type="domain" description="SGNH hydrolase-type esterase" evidence="1">
    <location>
        <begin position="320"/>
        <end position="486"/>
    </location>
</feature>
<reference evidence="2" key="1">
    <citation type="submission" date="2023-05" db="EMBL/GenBank/DDBJ databases">
        <authorList>
            <person name="Zhang X."/>
        </authorList>
    </citation>
    <scope>NUCLEOTIDE SEQUENCE</scope>
    <source>
        <strain evidence="2">YF14B1</strain>
    </source>
</reference>
<name>A0AAE3QSL0_9BACT</name>
<dbReference type="EMBL" id="JASJOS010000007">
    <property type="protein sequence ID" value="MDJ1482109.1"/>
    <property type="molecule type" value="Genomic_DNA"/>
</dbReference>